<sequence>MKGTAEEAAPMIPDDIQGCSPTTQRVLPSSLIISPGHRHVLRCSPSNPNPRFNDQVINFGHLFGDHLDFTHLAAYHPCRGSDFNHMAMSPTAKCICHDICFAWMVVDLQGA</sequence>
<dbReference type="EMBL" id="CP144752">
    <property type="protein sequence ID" value="WVZ90103.1"/>
    <property type="molecule type" value="Genomic_DNA"/>
</dbReference>
<organism evidence="1 2">
    <name type="scientific">Paspalum notatum var. saurae</name>
    <dbReference type="NCBI Taxonomy" id="547442"/>
    <lineage>
        <taxon>Eukaryota</taxon>
        <taxon>Viridiplantae</taxon>
        <taxon>Streptophyta</taxon>
        <taxon>Embryophyta</taxon>
        <taxon>Tracheophyta</taxon>
        <taxon>Spermatophyta</taxon>
        <taxon>Magnoliopsida</taxon>
        <taxon>Liliopsida</taxon>
        <taxon>Poales</taxon>
        <taxon>Poaceae</taxon>
        <taxon>PACMAD clade</taxon>
        <taxon>Panicoideae</taxon>
        <taxon>Andropogonodae</taxon>
        <taxon>Paspaleae</taxon>
        <taxon>Paspalinae</taxon>
        <taxon>Paspalum</taxon>
    </lineage>
</organism>
<reference evidence="1 2" key="1">
    <citation type="submission" date="2024-02" db="EMBL/GenBank/DDBJ databases">
        <title>High-quality chromosome-scale genome assembly of Pensacola bahiagrass (Paspalum notatum Flugge var. saurae).</title>
        <authorList>
            <person name="Vega J.M."/>
            <person name="Podio M."/>
            <person name="Orjuela J."/>
            <person name="Siena L.A."/>
            <person name="Pessino S.C."/>
            <person name="Combes M.C."/>
            <person name="Mariac C."/>
            <person name="Albertini E."/>
            <person name="Pupilli F."/>
            <person name="Ortiz J.P.A."/>
            <person name="Leblanc O."/>
        </authorList>
    </citation>
    <scope>NUCLEOTIDE SEQUENCE [LARGE SCALE GENOMIC DNA]</scope>
    <source>
        <strain evidence="1">R1</strain>
        <tissue evidence="1">Leaf</tissue>
    </source>
</reference>
<proteinExistence type="predicted"/>
<dbReference type="AlphaFoldDB" id="A0AAQ3X8Y5"/>
<evidence type="ECO:0000313" key="2">
    <source>
        <dbReference type="Proteomes" id="UP001341281"/>
    </source>
</evidence>
<dbReference type="Proteomes" id="UP001341281">
    <property type="component" value="Chromosome 08"/>
</dbReference>
<evidence type="ECO:0000313" key="1">
    <source>
        <dbReference type="EMBL" id="WVZ90103.1"/>
    </source>
</evidence>
<protein>
    <submittedName>
        <fullName evidence="1">Uncharacterized protein</fullName>
    </submittedName>
</protein>
<gene>
    <name evidence="1" type="ORF">U9M48_036433</name>
</gene>
<accession>A0AAQ3X8Y5</accession>
<keyword evidence="2" id="KW-1185">Reference proteome</keyword>
<name>A0AAQ3X8Y5_PASNO</name>